<dbReference type="InterPro" id="IPR006205">
    <property type="entry name" value="Mev_gal_kin"/>
</dbReference>
<dbReference type="OrthoDB" id="9769523at2"/>
<dbReference type="SUPFAM" id="SSF55060">
    <property type="entry name" value="GHMP Kinase, C-terminal domain"/>
    <property type="match status" value="1"/>
</dbReference>
<keyword evidence="6" id="KW-0067">ATP-binding</keyword>
<evidence type="ECO:0000313" key="11">
    <source>
        <dbReference type="EMBL" id="KTC97414.1"/>
    </source>
</evidence>
<dbReference type="PATRIC" id="fig|45065.4.peg.1885"/>
<keyword evidence="12" id="KW-1185">Reference proteome</keyword>
<keyword evidence="2" id="KW-0444">Lipid biosynthesis</keyword>
<comment type="caution">
    <text evidence="11">The sequence shown here is derived from an EMBL/GenBank/DDBJ whole genome shotgun (WGS) entry which is preliminary data.</text>
</comment>
<dbReference type="Gene3D" id="3.30.230.10">
    <property type="match status" value="1"/>
</dbReference>
<keyword evidence="1" id="KW-0963">Cytoplasm</keyword>
<dbReference type="Pfam" id="PF00288">
    <property type="entry name" value="GHMP_kinases_N"/>
    <property type="match status" value="1"/>
</dbReference>
<evidence type="ECO:0000256" key="1">
    <source>
        <dbReference type="ARBA" id="ARBA00022490"/>
    </source>
</evidence>
<proteinExistence type="predicted"/>
<evidence type="ECO:0000313" key="12">
    <source>
        <dbReference type="Proteomes" id="UP000054785"/>
    </source>
</evidence>
<dbReference type="GO" id="GO:0005524">
    <property type="term" value="F:ATP binding"/>
    <property type="evidence" value="ECO:0007669"/>
    <property type="project" value="UniProtKB-KW"/>
</dbReference>
<dbReference type="PANTHER" id="PTHR43290:SF2">
    <property type="entry name" value="MEVALONATE KINASE"/>
    <property type="match status" value="1"/>
</dbReference>
<organism evidence="11 12">
    <name type="scientific">Legionella geestiana</name>
    <dbReference type="NCBI Taxonomy" id="45065"/>
    <lineage>
        <taxon>Bacteria</taxon>
        <taxon>Pseudomonadati</taxon>
        <taxon>Pseudomonadota</taxon>
        <taxon>Gammaproteobacteria</taxon>
        <taxon>Legionellales</taxon>
        <taxon>Legionellaceae</taxon>
        <taxon>Legionella</taxon>
    </lineage>
</organism>
<evidence type="ECO:0000256" key="5">
    <source>
        <dbReference type="ARBA" id="ARBA00022777"/>
    </source>
</evidence>
<dbReference type="InterPro" id="IPR020568">
    <property type="entry name" value="Ribosomal_Su5_D2-typ_SF"/>
</dbReference>
<dbReference type="AlphaFoldDB" id="A0A0W0TPD8"/>
<evidence type="ECO:0000256" key="7">
    <source>
        <dbReference type="ARBA" id="ARBA00022842"/>
    </source>
</evidence>
<gene>
    <name evidence="11" type="ORF">Lgee_1735</name>
</gene>
<dbReference type="InterPro" id="IPR036554">
    <property type="entry name" value="GHMP_kinase_C_sf"/>
</dbReference>
<name>A0A0W0TPD8_9GAMM</name>
<evidence type="ECO:0000256" key="4">
    <source>
        <dbReference type="ARBA" id="ARBA00022741"/>
    </source>
</evidence>
<dbReference type="PRINTS" id="PR00959">
    <property type="entry name" value="MEVGALKINASE"/>
</dbReference>
<evidence type="ECO:0000259" key="10">
    <source>
        <dbReference type="Pfam" id="PF00288"/>
    </source>
</evidence>
<dbReference type="GO" id="GO:0019287">
    <property type="term" value="P:isopentenyl diphosphate biosynthetic process, mevalonate pathway"/>
    <property type="evidence" value="ECO:0007669"/>
    <property type="project" value="UniProtKB-UniPathway"/>
</dbReference>
<keyword evidence="5 11" id="KW-0418">Kinase</keyword>
<feature type="domain" description="GHMP kinase N-terminal" evidence="10">
    <location>
        <begin position="75"/>
        <end position="143"/>
    </location>
</feature>
<evidence type="ECO:0000256" key="2">
    <source>
        <dbReference type="ARBA" id="ARBA00022516"/>
    </source>
</evidence>
<dbReference type="PANTHER" id="PTHR43290">
    <property type="entry name" value="MEVALONATE KINASE"/>
    <property type="match status" value="1"/>
</dbReference>
<dbReference type="Proteomes" id="UP000054785">
    <property type="component" value="Unassembled WGS sequence"/>
</dbReference>
<accession>A0A0W0TPD8</accession>
<comment type="pathway">
    <text evidence="9">Isoprenoid biosynthesis; isopentenyl diphosphate biosynthesis via mevalonate pathway; isopentenyl diphosphate from (R)-mevalonate: step 1/3.</text>
</comment>
<protein>
    <submittedName>
        <fullName evidence="11">Mevalonate kinase</fullName>
    </submittedName>
</protein>
<dbReference type="InterPro" id="IPR006204">
    <property type="entry name" value="GHMP_kinase_N_dom"/>
</dbReference>
<dbReference type="UniPathway" id="UPA00057">
    <property type="reaction ID" value="UER00098"/>
</dbReference>
<evidence type="ECO:0000256" key="3">
    <source>
        <dbReference type="ARBA" id="ARBA00022679"/>
    </source>
</evidence>
<keyword evidence="7" id="KW-0460">Magnesium</keyword>
<dbReference type="RefSeq" id="WP_035902579.1">
    <property type="nucleotide sequence ID" value="NZ_CAAAHN010000017.1"/>
</dbReference>
<keyword evidence="4" id="KW-0547">Nucleotide-binding</keyword>
<keyword evidence="3" id="KW-0808">Transferase</keyword>
<dbReference type="SUPFAM" id="SSF54211">
    <property type="entry name" value="Ribosomal protein S5 domain 2-like"/>
    <property type="match status" value="1"/>
</dbReference>
<dbReference type="GO" id="GO:0005829">
    <property type="term" value="C:cytosol"/>
    <property type="evidence" value="ECO:0007669"/>
    <property type="project" value="TreeGrafter"/>
</dbReference>
<dbReference type="STRING" id="45065.Lgee_1735"/>
<keyword evidence="8" id="KW-0443">Lipid metabolism</keyword>
<dbReference type="EMBL" id="LNYC01000070">
    <property type="protein sequence ID" value="KTC97414.1"/>
    <property type="molecule type" value="Genomic_DNA"/>
</dbReference>
<dbReference type="Gene3D" id="3.30.70.890">
    <property type="entry name" value="GHMP kinase, C-terminal domain"/>
    <property type="match status" value="1"/>
</dbReference>
<dbReference type="GO" id="GO:0004496">
    <property type="term" value="F:mevalonate kinase activity"/>
    <property type="evidence" value="ECO:0007669"/>
    <property type="project" value="InterPro"/>
</dbReference>
<sequence length="291" mass="30375">MSCDFQTTACGKWILAGEHAVLRGHPALVFPLPAKTLSLTWHRTEAPLTLETHGAQADILREAALAVLEVLRAEGVLNEAAGTLCLEGNLPVGVGLGASAAISVVFARWLAHLGVVSTSAIPAFAKRLEDHFHGKSSGLDIAGVAAPGGRWFCAGESHALSETWSPAWYLSSCGEQGATAACIETVRQLWQRAPDVAQVIDARMHESVTLAADALADSGPEALPRLVKAIEQAAGCFSDWGLVTDALKTHMELLRAQGALAVKPTGSGKGGYVLSLWGCAPPADLALMAAF</sequence>
<dbReference type="InterPro" id="IPR014721">
    <property type="entry name" value="Ribsml_uS5_D2-typ_fold_subgr"/>
</dbReference>
<evidence type="ECO:0000256" key="6">
    <source>
        <dbReference type="ARBA" id="ARBA00022840"/>
    </source>
</evidence>
<evidence type="ECO:0000256" key="9">
    <source>
        <dbReference type="ARBA" id="ARBA00029438"/>
    </source>
</evidence>
<reference evidence="11 12" key="1">
    <citation type="submission" date="2015-11" db="EMBL/GenBank/DDBJ databases">
        <title>Genomic analysis of 38 Legionella species identifies large and diverse effector repertoires.</title>
        <authorList>
            <person name="Burstein D."/>
            <person name="Amaro F."/>
            <person name="Zusman T."/>
            <person name="Lifshitz Z."/>
            <person name="Cohen O."/>
            <person name="Gilbert J.A."/>
            <person name="Pupko T."/>
            <person name="Shuman H.A."/>
            <person name="Segal G."/>
        </authorList>
    </citation>
    <scope>NUCLEOTIDE SEQUENCE [LARGE SCALE GENOMIC DNA]</scope>
    <source>
        <strain evidence="11 12">ATCC 49504</strain>
    </source>
</reference>
<evidence type="ECO:0000256" key="8">
    <source>
        <dbReference type="ARBA" id="ARBA00023098"/>
    </source>
</evidence>